<feature type="region of interest" description="Disordered" evidence="1">
    <location>
        <begin position="31"/>
        <end position="57"/>
    </location>
</feature>
<dbReference type="Pfam" id="PF09084">
    <property type="entry name" value="NMT1"/>
    <property type="match status" value="1"/>
</dbReference>
<dbReference type="RefSeq" id="WP_379278739.1">
    <property type="nucleotide sequence ID" value="NZ_JBHUGT010000007.1"/>
</dbReference>
<dbReference type="InterPro" id="IPR027939">
    <property type="entry name" value="NMT1/THI5"/>
</dbReference>
<reference evidence="5" key="1">
    <citation type="journal article" date="2019" name="Int. J. Syst. Evol. Microbiol.">
        <title>The Global Catalogue of Microorganisms (GCM) 10K type strain sequencing project: providing services to taxonomists for standard genome sequencing and annotation.</title>
        <authorList>
            <consortium name="The Broad Institute Genomics Platform"/>
            <consortium name="The Broad Institute Genome Sequencing Center for Infectious Disease"/>
            <person name="Wu L."/>
            <person name="Ma J."/>
        </authorList>
    </citation>
    <scope>NUCLEOTIDE SEQUENCE [LARGE SCALE GENOMIC DNA]</scope>
    <source>
        <strain evidence="5">TISTR 1827</strain>
    </source>
</reference>
<protein>
    <submittedName>
        <fullName evidence="4">ABC transporter substrate-binding protein</fullName>
    </submittedName>
</protein>
<dbReference type="PANTHER" id="PTHR31528">
    <property type="entry name" value="4-AMINO-5-HYDROXYMETHYL-2-METHYLPYRIMIDINE PHOSPHATE SYNTHASE THI11-RELATED"/>
    <property type="match status" value="1"/>
</dbReference>
<feature type="signal peptide" evidence="2">
    <location>
        <begin position="1"/>
        <end position="25"/>
    </location>
</feature>
<name>A0ABW5R3Q7_9BACL</name>
<evidence type="ECO:0000256" key="2">
    <source>
        <dbReference type="SAM" id="SignalP"/>
    </source>
</evidence>
<keyword evidence="5" id="KW-1185">Reference proteome</keyword>
<gene>
    <name evidence="4" type="ORF">ACFSW5_22955</name>
</gene>
<evidence type="ECO:0000259" key="3">
    <source>
        <dbReference type="Pfam" id="PF09084"/>
    </source>
</evidence>
<accession>A0ABW5R3Q7</accession>
<feature type="chain" id="PRO_5046323133" evidence="2">
    <location>
        <begin position="26"/>
        <end position="353"/>
    </location>
</feature>
<evidence type="ECO:0000256" key="1">
    <source>
        <dbReference type="SAM" id="MobiDB-lite"/>
    </source>
</evidence>
<dbReference type="Gene3D" id="3.40.190.10">
    <property type="entry name" value="Periplasmic binding protein-like II"/>
    <property type="match status" value="2"/>
</dbReference>
<keyword evidence="2" id="KW-0732">Signal</keyword>
<evidence type="ECO:0000313" key="4">
    <source>
        <dbReference type="EMBL" id="MFD2663122.1"/>
    </source>
</evidence>
<feature type="compositionally biased region" description="Low complexity" evidence="1">
    <location>
        <begin position="34"/>
        <end position="54"/>
    </location>
</feature>
<dbReference type="PANTHER" id="PTHR31528:SF3">
    <property type="entry name" value="THIAMINE BIOSYNTHESIS PROTEIN HI_0357-RELATED"/>
    <property type="match status" value="1"/>
</dbReference>
<evidence type="ECO:0000313" key="5">
    <source>
        <dbReference type="Proteomes" id="UP001597493"/>
    </source>
</evidence>
<comment type="caution">
    <text evidence="4">The sequence shown here is derived from an EMBL/GenBank/DDBJ whole genome shotgun (WGS) entry which is preliminary data.</text>
</comment>
<dbReference type="EMBL" id="JBHUMY010000038">
    <property type="protein sequence ID" value="MFD2663122.1"/>
    <property type="molecule type" value="Genomic_DNA"/>
</dbReference>
<organism evidence="4 5">
    <name type="scientific">Paenibacillus thailandensis</name>
    <dbReference type="NCBI Taxonomy" id="393250"/>
    <lineage>
        <taxon>Bacteria</taxon>
        <taxon>Bacillati</taxon>
        <taxon>Bacillota</taxon>
        <taxon>Bacilli</taxon>
        <taxon>Bacillales</taxon>
        <taxon>Paenibacillaceae</taxon>
        <taxon>Paenibacillus</taxon>
    </lineage>
</organism>
<dbReference type="Proteomes" id="UP001597493">
    <property type="component" value="Unassembled WGS sequence"/>
</dbReference>
<dbReference type="SUPFAM" id="SSF53850">
    <property type="entry name" value="Periplasmic binding protein-like II"/>
    <property type="match status" value="1"/>
</dbReference>
<dbReference type="PROSITE" id="PS51257">
    <property type="entry name" value="PROKAR_LIPOPROTEIN"/>
    <property type="match status" value="1"/>
</dbReference>
<sequence>MFRNKNKLRIWLPVLVLTVMLAGCGGNGNGSGNGAASSEPSAAPSSEASASPEKASVEQPDVEVVLNWFAKSEHGGLFAAQQHGIYEKAGLNVKIEQGGPQVSSIQIVASGKAQFGLAHADQILLAREQGIPIVAVATTFQISPQSIMFHEGQPIDDFDDLNGRTIYIQSGQPYWEFLKHKYKLDKATEIAYTGQHANFIADASSASQSFVTGEPFAVEEQGVPVDTLLVADSGYKPYAAVIYTTEDFLKKNPQTVKAFVQSTVQGWEDYKTTSSEIDAHIRTINTNMSEKEMEFAVKTQEEFIYGYDAVEHGVGYMTEERWKTLMEQLIEIGVLSQEQDVTKAFTTEFLPEK</sequence>
<feature type="domain" description="SsuA/THI5-like" evidence="3">
    <location>
        <begin position="72"/>
        <end position="270"/>
    </location>
</feature>
<dbReference type="InterPro" id="IPR015168">
    <property type="entry name" value="SsuA/THI5"/>
</dbReference>
<proteinExistence type="predicted"/>